<reference evidence="1" key="1">
    <citation type="submission" date="2018-04" db="EMBL/GenBank/DDBJ databases">
        <title>Whole genome sequencing of Hypsizygus marmoreus.</title>
        <authorList>
            <person name="Choi I.-G."/>
            <person name="Min B."/>
            <person name="Kim J.-G."/>
            <person name="Kim S."/>
            <person name="Oh Y.-L."/>
            <person name="Kong W.-S."/>
            <person name="Park H."/>
            <person name="Jeong J."/>
            <person name="Song E.-S."/>
        </authorList>
    </citation>
    <scope>NUCLEOTIDE SEQUENCE [LARGE SCALE GENOMIC DNA]</scope>
    <source>
        <strain evidence="1">51987-8</strain>
    </source>
</reference>
<gene>
    <name evidence="1" type="ORF">Hypma_003287</name>
</gene>
<proteinExistence type="predicted"/>
<dbReference type="InParanoid" id="A0A369K2A8"/>
<dbReference type="EMBL" id="LUEZ02000014">
    <property type="protein sequence ID" value="RDB27722.1"/>
    <property type="molecule type" value="Genomic_DNA"/>
</dbReference>
<dbReference type="Proteomes" id="UP000076154">
    <property type="component" value="Unassembled WGS sequence"/>
</dbReference>
<protein>
    <submittedName>
        <fullName evidence="1">Uncharacterized protein</fullName>
    </submittedName>
</protein>
<organism evidence="1 2">
    <name type="scientific">Hypsizygus marmoreus</name>
    <name type="common">White beech mushroom</name>
    <name type="synonym">Agaricus marmoreus</name>
    <dbReference type="NCBI Taxonomy" id="39966"/>
    <lineage>
        <taxon>Eukaryota</taxon>
        <taxon>Fungi</taxon>
        <taxon>Dikarya</taxon>
        <taxon>Basidiomycota</taxon>
        <taxon>Agaricomycotina</taxon>
        <taxon>Agaricomycetes</taxon>
        <taxon>Agaricomycetidae</taxon>
        <taxon>Agaricales</taxon>
        <taxon>Tricholomatineae</taxon>
        <taxon>Lyophyllaceae</taxon>
        <taxon>Hypsizygus</taxon>
    </lineage>
</organism>
<sequence>MAKKAHRQLAETYVMMMRYEEAIVEYEKLGLRTEGEDIREVLEIEKVFVNDITHRNWNESAAHSQIRDALVQSNPHARPLQAKIDDFVKHAKGIISGLDQGKEFRVSLELQILNNVKGHWNFPDGCNTAYIEDRLKAGTYDIHDALSEVEKILKNNPKNTKAHQIRLLLDSIKQWGKKIESDLCLKGGRLALLYENAIESYRQMCKLKWYGTANGWFVIHSILVWASRYDWNVDTLRAPVSHLGISKSDWSPKVHEMVKRLESIEGAERELAAANSLEAVDAALETFMEFKGKDWTVPVMWRFSQ</sequence>
<evidence type="ECO:0000313" key="1">
    <source>
        <dbReference type="EMBL" id="RDB27722.1"/>
    </source>
</evidence>
<accession>A0A369K2A8</accession>
<comment type="caution">
    <text evidence="1">The sequence shown here is derived from an EMBL/GenBank/DDBJ whole genome shotgun (WGS) entry which is preliminary data.</text>
</comment>
<dbReference type="AlphaFoldDB" id="A0A369K2A8"/>
<keyword evidence="2" id="KW-1185">Reference proteome</keyword>
<evidence type="ECO:0000313" key="2">
    <source>
        <dbReference type="Proteomes" id="UP000076154"/>
    </source>
</evidence>
<name>A0A369K2A8_HYPMA</name>